<gene>
    <name evidence="3" type="ORF">BDQ12DRAFT_29583</name>
</gene>
<dbReference type="Gene3D" id="4.10.240.10">
    <property type="entry name" value="Zn(2)-C6 fungal-type DNA-binding domain"/>
    <property type="match status" value="1"/>
</dbReference>
<feature type="compositionally biased region" description="Low complexity" evidence="1">
    <location>
        <begin position="292"/>
        <end position="302"/>
    </location>
</feature>
<feature type="domain" description="Zn(2)-C6 fungal-type" evidence="2">
    <location>
        <begin position="335"/>
        <end position="370"/>
    </location>
</feature>
<dbReference type="Proteomes" id="UP000308652">
    <property type="component" value="Unassembled WGS sequence"/>
</dbReference>
<protein>
    <recommendedName>
        <fullName evidence="2">Zn(2)-C6 fungal-type domain-containing protein</fullName>
    </recommendedName>
</protein>
<dbReference type="EMBL" id="ML213590">
    <property type="protein sequence ID" value="TFK44666.1"/>
    <property type="molecule type" value="Genomic_DNA"/>
</dbReference>
<feature type="compositionally biased region" description="Polar residues" evidence="1">
    <location>
        <begin position="243"/>
        <end position="253"/>
    </location>
</feature>
<evidence type="ECO:0000259" key="2">
    <source>
        <dbReference type="PROSITE" id="PS50048"/>
    </source>
</evidence>
<accession>A0A5C3MJW7</accession>
<keyword evidence="4" id="KW-1185">Reference proteome</keyword>
<sequence>MTTSLAQESLFERTKRETDEQFYATFPDARLAAQASSSWYYNHTSQGFFEGTSFSFEPITSSGCSTAKDSHSSLMPTQGYAAPYASPTSIMSTYSTLADYGQPTEASHYSLPPGPSGWHTQPMPITHESAISYANLGYVMSESVPTSTDVHSTPQLEIASYSGQHHHHHSLSPQVEGPIMDSLLPLEPQSPATPAGSSTYADTPPSLGSPYEVNAHGRVHHHSHDMATDGPPTSGHWPGYETYRQSEQQQQDGPATIVKSESPEPSVSHPTSRHRHEESTRRGRSHSRHASRASGSKVSSRSTGWIPHRTPSPMRISPLPGHRRSSIHDKKPPLACLFCRGRKIACGPPAPGSDEKTCNQCQRRSLKCEYPLESRRGMRKKKDSEVASDEPKAPKKH</sequence>
<dbReference type="CDD" id="cd00067">
    <property type="entry name" value="GAL4"/>
    <property type="match status" value="1"/>
</dbReference>
<proteinExistence type="predicted"/>
<reference evidence="3 4" key="1">
    <citation type="journal article" date="2019" name="Nat. Ecol. Evol.">
        <title>Megaphylogeny resolves global patterns of mushroom evolution.</title>
        <authorList>
            <person name="Varga T."/>
            <person name="Krizsan K."/>
            <person name="Foldi C."/>
            <person name="Dima B."/>
            <person name="Sanchez-Garcia M."/>
            <person name="Sanchez-Ramirez S."/>
            <person name="Szollosi G.J."/>
            <person name="Szarkandi J.G."/>
            <person name="Papp V."/>
            <person name="Albert L."/>
            <person name="Andreopoulos W."/>
            <person name="Angelini C."/>
            <person name="Antonin V."/>
            <person name="Barry K.W."/>
            <person name="Bougher N.L."/>
            <person name="Buchanan P."/>
            <person name="Buyck B."/>
            <person name="Bense V."/>
            <person name="Catcheside P."/>
            <person name="Chovatia M."/>
            <person name="Cooper J."/>
            <person name="Damon W."/>
            <person name="Desjardin D."/>
            <person name="Finy P."/>
            <person name="Geml J."/>
            <person name="Haridas S."/>
            <person name="Hughes K."/>
            <person name="Justo A."/>
            <person name="Karasinski D."/>
            <person name="Kautmanova I."/>
            <person name="Kiss B."/>
            <person name="Kocsube S."/>
            <person name="Kotiranta H."/>
            <person name="LaButti K.M."/>
            <person name="Lechner B.E."/>
            <person name="Liimatainen K."/>
            <person name="Lipzen A."/>
            <person name="Lukacs Z."/>
            <person name="Mihaltcheva S."/>
            <person name="Morgado L.N."/>
            <person name="Niskanen T."/>
            <person name="Noordeloos M.E."/>
            <person name="Ohm R.A."/>
            <person name="Ortiz-Santana B."/>
            <person name="Ovrebo C."/>
            <person name="Racz N."/>
            <person name="Riley R."/>
            <person name="Savchenko A."/>
            <person name="Shiryaev A."/>
            <person name="Soop K."/>
            <person name="Spirin V."/>
            <person name="Szebenyi C."/>
            <person name="Tomsovsky M."/>
            <person name="Tulloss R.E."/>
            <person name="Uehling J."/>
            <person name="Grigoriev I.V."/>
            <person name="Vagvolgyi C."/>
            <person name="Papp T."/>
            <person name="Martin F.M."/>
            <person name="Miettinen O."/>
            <person name="Hibbett D.S."/>
            <person name="Nagy L.G."/>
        </authorList>
    </citation>
    <scope>NUCLEOTIDE SEQUENCE [LARGE SCALE GENOMIC DNA]</scope>
    <source>
        <strain evidence="3 4">CBS 166.37</strain>
    </source>
</reference>
<dbReference type="SMART" id="SM00066">
    <property type="entry name" value="GAL4"/>
    <property type="match status" value="1"/>
</dbReference>
<dbReference type="PROSITE" id="PS50048">
    <property type="entry name" value="ZN2_CY6_FUNGAL_2"/>
    <property type="match status" value="1"/>
</dbReference>
<feature type="compositionally biased region" description="Basic residues" evidence="1">
    <location>
        <begin position="282"/>
        <end position="291"/>
    </location>
</feature>
<feature type="region of interest" description="Disordered" evidence="1">
    <location>
        <begin position="161"/>
        <end position="329"/>
    </location>
</feature>
<feature type="region of interest" description="Disordered" evidence="1">
    <location>
        <begin position="371"/>
        <end position="397"/>
    </location>
</feature>
<name>A0A5C3MJW7_9AGAR</name>
<dbReference type="AlphaFoldDB" id="A0A5C3MJW7"/>
<dbReference type="STRING" id="68775.A0A5C3MJW7"/>
<evidence type="ECO:0000313" key="3">
    <source>
        <dbReference type="EMBL" id="TFK44666.1"/>
    </source>
</evidence>
<dbReference type="GO" id="GO:0008270">
    <property type="term" value="F:zinc ion binding"/>
    <property type="evidence" value="ECO:0007669"/>
    <property type="project" value="InterPro"/>
</dbReference>
<dbReference type="InterPro" id="IPR001138">
    <property type="entry name" value="Zn2Cys6_DnaBD"/>
</dbReference>
<dbReference type="PROSITE" id="PS00463">
    <property type="entry name" value="ZN2_CY6_FUNGAL_1"/>
    <property type="match status" value="1"/>
</dbReference>
<feature type="compositionally biased region" description="Polar residues" evidence="1">
    <location>
        <begin position="190"/>
        <end position="201"/>
    </location>
</feature>
<evidence type="ECO:0000313" key="4">
    <source>
        <dbReference type="Proteomes" id="UP000308652"/>
    </source>
</evidence>
<dbReference type="Pfam" id="PF00172">
    <property type="entry name" value="Zn_clus"/>
    <property type="match status" value="1"/>
</dbReference>
<dbReference type="InterPro" id="IPR036864">
    <property type="entry name" value="Zn2-C6_fun-type_DNA-bd_sf"/>
</dbReference>
<evidence type="ECO:0000256" key="1">
    <source>
        <dbReference type="SAM" id="MobiDB-lite"/>
    </source>
</evidence>
<dbReference type="SUPFAM" id="SSF57701">
    <property type="entry name" value="Zn2/Cys6 DNA-binding domain"/>
    <property type="match status" value="1"/>
</dbReference>
<dbReference type="OrthoDB" id="39175at2759"/>
<organism evidence="3 4">
    <name type="scientific">Crucibulum laeve</name>
    <dbReference type="NCBI Taxonomy" id="68775"/>
    <lineage>
        <taxon>Eukaryota</taxon>
        <taxon>Fungi</taxon>
        <taxon>Dikarya</taxon>
        <taxon>Basidiomycota</taxon>
        <taxon>Agaricomycotina</taxon>
        <taxon>Agaricomycetes</taxon>
        <taxon>Agaricomycetidae</taxon>
        <taxon>Agaricales</taxon>
        <taxon>Agaricineae</taxon>
        <taxon>Nidulariaceae</taxon>
        <taxon>Crucibulum</taxon>
    </lineage>
</organism>
<dbReference type="GO" id="GO:0000981">
    <property type="term" value="F:DNA-binding transcription factor activity, RNA polymerase II-specific"/>
    <property type="evidence" value="ECO:0007669"/>
    <property type="project" value="InterPro"/>
</dbReference>